<dbReference type="Proteomes" id="UP000549394">
    <property type="component" value="Unassembled WGS sequence"/>
</dbReference>
<keyword evidence="1" id="KW-0812">Transmembrane</keyword>
<organism evidence="3 4">
    <name type="scientific">Dimorphilus gyrociliatus</name>
    <dbReference type="NCBI Taxonomy" id="2664684"/>
    <lineage>
        <taxon>Eukaryota</taxon>
        <taxon>Metazoa</taxon>
        <taxon>Spiralia</taxon>
        <taxon>Lophotrochozoa</taxon>
        <taxon>Annelida</taxon>
        <taxon>Polychaeta</taxon>
        <taxon>Polychaeta incertae sedis</taxon>
        <taxon>Dinophilidae</taxon>
        <taxon>Dimorphilus</taxon>
    </lineage>
</organism>
<gene>
    <name evidence="3" type="ORF">DGYR_LOCUS3036</name>
</gene>
<dbReference type="Gene3D" id="2.60.120.740">
    <property type="match status" value="1"/>
</dbReference>
<feature type="transmembrane region" description="Helical" evidence="1">
    <location>
        <begin position="326"/>
        <end position="348"/>
    </location>
</feature>
<evidence type="ECO:0000256" key="2">
    <source>
        <dbReference type="SAM" id="SignalP"/>
    </source>
</evidence>
<feature type="signal peptide" evidence="2">
    <location>
        <begin position="1"/>
        <end position="21"/>
    </location>
</feature>
<accession>A0A7I8VDX6</accession>
<feature type="chain" id="PRO_5029768780" evidence="2">
    <location>
        <begin position="22"/>
        <end position="415"/>
    </location>
</feature>
<sequence length="415" mass="46950">MLERKYCSFFIILTIIQLVSGRLNQIQIGQPGSVLEFCGNSAEEHQLQCSPNEVIIIEMADYGDFKDGGCDVSSINRKKERCVVSVIDKLDKICSGKQICRFIPPTTDVIQAYESRNNCPDELKAFRKDLRVIFRCLSVVETPCSPCRDSPFMVDTKRFGDSASLSAFCEDSCPTSVHLVTSQRRQFNLTLLDFGWDSDNSGECDQPFSQVRDGQRKISVCQGGNRRRHHIITSSANSLHIEIIKRKTPYRFLFEYHVFGCKLPPMPANSRVKTTKDGIVIECLTSDHKFELICVGSSWVGMLGDCRAEPKSQTSSSKPISTTATIILVICAAIIIAFVIPTSVLYVVNRRMRRSLQKEYAFAQPCPSNYTKSTTIYTTRPAPCDRMDHNNHIYEMPNYDVIDVPYDHQRRSVMT</sequence>
<reference evidence="3 4" key="1">
    <citation type="submission" date="2020-08" db="EMBL/GenBank/DDBJ databases">
        <authorList>
            <person name="Hejnol A."/>
        </authorList>
    </citation>
    <scope>NUCLEOTIDE SEQUENCE [LARGE SCALE GENOMIC DNA]</scope>
</reference>
<evidence type="ECO:0000313" key="3">
    <source>
        <dbReference type="EMBL" id="CAD5114160.1"/>
    </source>
</evidence>
<dbReference type="InterPro" id="IPR043159">
    <property type="entry name" value="Lectin_gal-bd_sf"/>
</dbReference>
<comment type="caution">
    <text evidence="3">The sequence shown here is derived from an EMBL/GenBank/DDBJ whole genome shotgun (WGS) entry which is preliminary data.</text>
</comment>
<dbReference type="CDD" id="cd22823">
    <property type="entry name" value="Gal_Rha_Lectin"/>
    <property type="match status" value="1"/>
</dbReference>
<evidence type="ECO:0000313" key="4">
    <source>
        <dbReference type="Proteomes" id="UP000549394"/>
    </source>
</evidence>
<dbReference type="OrthoDB" id="10028817at2759"/>
<name>A0A7I8VDX6_9ANNE</name>
<dbReference type="AlphaFoldDB" id="A0A7I8VDX6"/>
<keyword evidence="1" id="KW-1133">Transmembrane helix</keyword>
<keyword evidence="2" id="KW-0732">Signal</keyword>
<keyword evidence="4" id="KW-1185">Reference proteome</keyword>
<evidence type="ECO:0000256" key="1">
    <source>
        <dbReference type="SAM" id="Phobius"/>
    </source>
</evidence>
<keyword evidence="1" id="KW-0472">Membrane</keyword>
<protein>
    <submittedName>
        <fullName evidence="3">DgyrCDS3304</fullName>
    </submittedName>
</protein>
<proteinExistence type="predicted"/>
<dbReference type="EMBL" id="CAJFCJ010000005">
    <property type="protein sequence ID" value="CAD5114160.1"/>
    <property type="molecule type" value="Genomic_DNA"/>
</dbReference>